<dbReference type="InterPro" id="IPR011009">
    <property type="entry name" value="Kinase-like_dom_sf"/>
</dbReference>
<dbReference type="EMBL" id="MDYP01000005">
    <property type="protein sequence ID" value="OQE09836.1"/>
    <property type="molecule type" value="Genomic_DNA"/>
</dbReference>
<sequence length="223" mass="25667">MSSDYEAPNIDIGDRQTAYFYADAAGKTKTACSKYSLLMNGRGSTRHSVDLFENESRAYSRLKARGFYERGSVPDFYGVVGNIDPEAKGWQPRLKIFYDRTFPQGLDPEARPNGVLMEYIPDVHMFDLSNYTEQRARNLQRLLIKIHEVGIVHLDPYPRNMLIQGDSDRVLWIDYEIAQIFDPENSEHPRLFAAEREFIDAFMEVLGGMMRRGRFILSDSYGA</sequence>
<feature type="domain" description="Protein kinase" evidence="1">
    <location>
        <begin position="1"/>
        <end position="223"/>
    </location>
</feature>
<keyword evidence="3" id="KW-1185">Reference proteome</keyword>
<dbReference type="AlphaFoldDB" id="A0A1V6S7K2"/>
<dbReference type="PROSITE" id="PS50011">
    <property type="entry name" value="PROTEIN_KINASE_DOM"/>
    <property type="match status" value="1"/>
</dbReference>
<evidence type="ECO:0000259" key="1">
    <source>
        <dbReference type="PROSITE" id="PS50011"/>
    </source>
</evidence>
<reference evidence="3" key="1">
    <citation type="journal article" date="2017" name="Nat. Microbiol.">
        <title>Global analysis of biosynthetic gene clusters reveals vast potential of secondary metabolite production in Penicillium species.</title>
        <authorList>
            <person name="Nielsen J.C."/>
            <person name="Grijseels S."/>
            <person name="Prigent S."/>
            <person name="Ji B."/>
            <person name="Dainat J."/>
            <person name="Nielsen K.F."/>
            <person name="Frisvad J.C."/>
            <person name="Workman M."/>
            <person name="Nielsen J."/>
        </authorList>
    </citation>
    <scope>NUCLEOTIDE SEQUENCE [LARGE SCALE GENOMIC DNA]</scope>
    <source>
        <strain evidence="3">IBT 29486</strain>
    </source>
</reference>
<evidence type="ECO:0000313" key="3">
    <source>
        <dbReference type="Proteomes" id="UP000191518"/>
    </source>
</evidence>
<dbReference type="GO" id="GO:0005524">
    <property type="term" value="F:ATP binding"/>
    <property type="evidence" value="ECO:0007669"/>
    <property type="project" value="InterPro"/>
</dbReference>
<name>A0A1V6S7K2_9EURO</name>
<accession>A0A1V6S7K2</accession>
<organism evidence="2 3">
    <name type="scientific">Penicillium vulpinum</name>
    <dbReference type="NCBI Taxonomy" id="29845"/>
    <lineage>
        <taxon>Eukaryota</taxon>
        <taxon>Fungi</taxon>
        <taxon>Dikarya</taxon>
        <taxon>Ascomycota</taxon>
        <taxon>Pezizomycotina</taxon>
        <taxon>Eurotiomycetes</taxon>
        <taxon>Eurotiomycetidae</taxon>
        <taxon>Eurotiales</taxon>
        <taxon>Aspergillaceae</taxon>
        <taxon>Penicillium</taxon>
    </lineage>
</organism>
<dbReference type="SUPFAM" id="SSF56112">
    <property type="entry name" value="Protein kinase-like (PK-like)"/>
    <property type="match status" value="1"/>
</dbReference>
<gene>
    <name evidence="2" type="ORF">PENVUL_c005G06908</name>
</gene>
<dbReference type="InterPro" id="IPR000719">
    <property type="entry name" value="Prot_kinase_dom"/>
</dbReference>
<protein>
    <recommendedName>
        <fullName evidence="1">Protein kinase domain-containing protein</fullName>
    </recommendedName>
</protein>
<dbReference type="Proteomes" id="UP000191518">
    <property type="component" value="Unassembled WGS sequence"/>
</dbReference>
<evidence type="ECO:0000313" key="2">
    <source>
        <dbReference type="EMBL" id="OQE09836.1"/>
    </source>
</evidence>
<dbReference type="GO" id="GO:0004672">
    <property type="term" value="F:protein kinase activity"/>
    <property type="evidence" value="ECO:0007669"/>
    <property type="project" value="InterPro"/>
</dbReference>
<comment type="caution">
    <text evidence="2">The sequence shown here is derived from an EMBL/GenBank/DDBJ whole genome shotgun (WGS) entry which is preliminary data.</text>
</comment>
<dbReference type="Gene3D" id="1.10.510.10">
    <property type="entry name" value="Transferase(Phosphotransferase) domain 1"/>
    <property type="match status" value="1"/>
</dbReference>
<dbReference type="STRING" id="29845.A0A1V6S7K2"/>
<proteinExistence type="predicted"/>